<dbReference type="AlphaFoldDB" id="D4Z247"/>
<keyword evidence="2" id="KW-1185">Reference proteome</keyword>
<gene>
    <name evidence="1" type="ordered locus">SJA_C1-18450</name>
</gene>
<dbReference type="eggNOG" id="ENOG502ZAJA">
    <property type="taxonomic scope" value="Bacteria"/>
</dbReference>
<sequence length="212" mass="23443">MVEHPTYTKVIEGVATRKQMYALFNRVPDGAPPENLHSGAAFAGQWFEIREAEYEYMFELLPPRFIRSGMFGMSELKAGTVGSIFCEIMIEGRKRWFHGYCDFADRGSPEAMRSAIAAHETMANQTQIRAEKLDAIWANTHPDFKGIAGEANLDASPPEHRGKRTILVYEPSFGTVLKLLENLTGDEIAGMLSLCSSGSPRVSADDADVPPV</sequence>
<dbReference type="Pfam" id="PF07215">
    <property type="entry name" value="DUF1419"/>
    <property type="match status" value="1"/>
</dbReference>
<dbReference type="EMBL" id="AP010803">
    <property type="protein sequence ID" value="BAI96679.1"/>
    <property type="molecule type" value="Genomic_DNA"/>
</dbReference>
<evidence type="ECO:0000313" key="1">
    <source>
        <dbReference type="EMBL" id="BAI96679.1"/>
    </source>
</evidence>
<dbReference type="HOGENOM" id="CLU_1358127_0_0_5"/>
<dbReference type="STRING" id="452662.SJA_C1-18450"/>
<organism evidence="1 2">
    <name type="scientific">Sphingobium indicum (strain DSM 16413 / CCM 7287 / MTCC 6362 / UT26 / NBRC 101211 / UT26S)</name>
    <name type="common">Sphingobium japonicum</name>
    <dbReference type="NCBI Taxonomy" id="452662"/>
    <lineage>
        <taxon>Bacteria</taxon>
        <taxon>Pseudomonadati</taxon>
        <taxon>Pseudomonadota</taxon>
        <taxon>Alphaproteobacteria</taxon>
        <taxon>Sphingomonadales</taxon>
        <taxon>Sphingomonadaceae</taxon>
        <taxon>Sphingobium</taxon>
    </lineage>
</organism>
<evidence type="ECO:0008006" key="3">
    <source>
        <dbReference type="Google" id="ProtNLM"/>
    </source>
</evidence>
<accession>D4Z247</accession>
<dbReference type="KEGG" id="sjp:SJA_C1-18450"/>
<proteinExistence type="predicted"/>
<dbReference type="InterPro" id="IPR009862">
    <property type="entry name" value="DUF1419"/>
</dbReference>
<name>D4Z247_SPHIU</name>
<dbReference type="RefSeq" id="WP_013040162.1">
    <property type="nucleotide sequence ID" value="NC_014006.1"/>
</dbReference>
<evidence type="ECO:0000313" key="2">
    <source>
        <dbReference type="Proteomes" id="UP000007753"/>
    </source>
</evidence>
<dbReference type="GeneID" id="29273446"/>
<reference evidence="1 2" key="1">
    <citation type="journal article" date="2010" name="J. Bacteriol.">
        <title>Complete genome sequence of the representative gamma-hexachlorocyclohexane-degrading bacterium Sphingobium japonicum UT26.</title>
        <authorList>
            <person name="Nagata Y."/>
            <person name="Ohtsubo Y."/>
            <person name="Endo R."/>
            <person name="Ichikawa N."/>
            <person name="Ankai A."/>
            <person name="Oguchi A."/>
            <person name="Fukui S."/>
            <person name="Fujita N."/>
            <person name="Tsuda M."/>
        </authorList>
    </citation>
    <scope>NUCLEOTIDE SEQUENCE [LARGE SCALE GENOMIC DNA]</scope>
    <source>
        <strain evidence="2">DSM 16413 / CCM 7287 / MTCC 6362 / UT26 / NBRC 101211 / UT26S</strain>
    </source>
</reference>
<protein>
    <recommendedName>
        <fullName evidence="3">DUF1419 domain-containing protein</fullName>
    </recommendedName>
</protein>
<dbReference type="Proteomes" id="UP000007753">
    <property type="component" value="Chromosome 1"/>
</dbReference>